<dbReference type="PANTHER" id="PTHR43179:SF12">
    <property type="entry name" value="GALACTOFURANOSYLTRANSFERASE GLFT2"/>
    <property type="match status" value="1"/>
</dbReference>
<accession>D6Z041</accession>
<evidence type="ECO:0000256" key="1">
    <source>
        <dbReference type="ARBA" id="ARBA00006739"/>
    </source>
</evidence>
<proteinExistence type="inferred from homology"/>
<name>D6Z041_DESAT</name>
<dbReference type="InterPro" id="IPR029044">
    <property type="entry name" value="Nucleotide-diphossugar_trans"/>
</dbReference>
<dbReference type="RefSeq" id="WP_013164586.1">
    <property type="nucleotide sequence ID" value="NC_014216.1"/>
</dbReference>
<dbReference type="GO" id="GO:0016757">
    <property type="term" value="F:glycosyltransferase activity"/>
    <property type="evidence" value="ECO:0007669"/>
    <property type="project" value="UniProtKB-KW"/>
</dbReference>
<keyword evidence="7" id="KW-1185">Reference proteome</keyword>
<evidence type="ECO:0000256" key="3">
    <source>
        <dbReference type="ARBA" id="ARBA00022679"/>
    </source>
</evidence>
<keyword evidence="2" id="KW-0328">Glycosyltransferase</keyword>
<keyword evidence="4" id="KW-0812">Transmembrane</keyword>
<dbReference type="EMBL" id="CP001940">
    <property type="protein sequence ID" value="ADH87074.1"/>
    <property type="molecule type" value="Genomic_DNA"/>
</dbReference>
<feature type="transmembrane region" description="Helical" evidence="4">
    <location>
        <begin position="266"/>
        <end position="286"/>
    </location>
</feature>
<evidence type="ECO:0000259" key="5">
    <source>
        <dbReference type="Pfam" id="PF00535"/>
    </source>
</evidence>
<organism evidence="6 7">
    <name type="scientific">Desulfurivibrio alkaliphilus (strain DSM 19089 / UNIQEM U267 / AHT2)</name>
    <dbReference type="NCBI Taxonomy" id="589865"/>
    <lineage>
        <taxon>Bacteria</taxon>
        <taxon>Pseudomonadati</taxon>
        <taxon>Thermodesulfobacteriota</taxon>
        <taxon>Desulfobulbia</taxon>
        <taxon>Desulfobulbales</taxon>
        <taxon>Desulfobulbaceae</taxon>
        <taxon>Desulfurivibrio</taxon>
    </lineage>
</organism>
<keyword evidence="4" id="KW-0472">Membrane</keyword>
<keyword evidence="3 6" id="KW-0808">Transferase</keyword>
<dbReference type="HOGENOM" id="CLU_069115_0_0_7"/>
<sequence>MNSSAAPLISVIVPNYNGAATIGGCLEALAASDHRNFEIIVVDDGSGDGSVALINSFIKQHRNRQGQVRREAESACRLITLKRRRGASAARNAGAAAARGGYLFFIDADCLVLPDTLSLVARAAEEHGAGVVVGGTYTLQAYDAGFFSNFQSTFIHHFETKRLEEPDYIASHAMLIAADTFKAGGGFPEAFMPIIEDVEFSHRLRRHDFILRMAPQILVRHVFNYDLRRSLANAYRKARYWTTYSLANRDLLTDSGTASRELKINVAAWGVSLLLLLLALLLWWLGPESAAVVGELGNNSAAAGEGVASPWALLFTALVVQVANGLEQRPLLASFYRAGGIMFALGAGLYYALLYPLPVGFGALRGALGYLAGEEGMGHGR</sequence>
<dbReference type="OrthoDB" id="9809116at2"/>
<protein>
    <submittedName>
        <fullName evidence="6">Glycosyl transferase family 2</fullName>
    </submittedName>
</protein>
<evidence type="ECO:0000313" key="7">
    <source>
        <dbReference type="Proteomes" id="UP000001508"/>
    </source>
</evidence>
<dbReference type="InParanoid" id="D6Z041"/>
<dbReference type="AlphaFoldDB" id="D6Z041"/>
<comment type="similarity">
    <text evidence="1">Belongs to the glycosyltransferase 2 family.</text>
</comment>
<keyword evidence="4" id="KW-1133">Transmembrane helix</keyword>
<dbReference type="KEGG" id="dak:DaAHT2_2409"/>
<dbReference type="CDD" id="cd00761">
    <property type="entry name" value="Glyco_tranf_GTA_type"/>
    <property type="match status" value="1"/>
</dbReference>
<dbReference type="Pfam" id="PF00535">
    <property type="entry name" value="Glycos_transf_2"/>
    <property type="match status" value="1"/>
</dbReference>
<evidence type="ECO:0000313" key="6">
    <source>
        <dbReference type="EMBL" id="ADH87074.1"/>
    </source>
</evidence>
<gene>
    <name evidence="6" type="ordered locus">DaAHT2_2409</name>
</gene>
<dbReference type="eggNOG" id="COG1216">
    <property type="taxonomic scope" value="Bacteria"/>
</dbReference>
<dbReference type="InterPro" id="IPR001173">
    <property type="entry name" value="Glyco_trans_2-like"/>
</dbReference>
<feature type="domain" description="Glycosyltransferase 2-like" evidence="5">
    <location>
        <begin position="10"/>
        <end position="140"/>
    </location>
</feature>
<evidence type="ECO:0000256" key="2">
    <source>
        <dbReference type="ARBA" id="ARBA00022676"/>
    </source>
</evidence>
<dbReference type="PANTHER" id="PTHR43179">
    <property type="entry name" value="RHAMNOSYLTRANSFERASE WBBL"/>
    <property type="match status" value="1"/>
</dbReference>
<dbReference type="CAZy" id="GT2">
    <property type="family name" value="Glycosyltransferase Family 2"/>
</dbReference>
<feature type="transmembrane region" description="Helical" evidence="4">
    <location>
        <begin position="335"/>
        <end position="353"/>
    </location>
</feature>
<dbReference type="Gene3D" id="3.90.550.10">
    <property type="entry name" value="Spore Coat Polysaccharide Biosynthesis Protein SpsA, Chain A"/>
    <property type="match status" value="1"/>
</dbReference>
<reference evidence="7" key="1">
    <citation type="submission" date="2010-02" db="EMBL/GenBank/DDBJ databases">
        <title>Complete sequence of Desulfurivibrio alkaliphilus AHT2.</title>
        <authorList>
            <consortium name="US DOE Joint Genome Institute"/>
            <person name="Pitluck S."/>
            <person name="Chertkov O."/>
            <person name="Detter J.C."/>
            <person name="Han C."/>
            <person name="Tapia R."/>
            <person name="Larimer F."/>
            <person name="Land M."/>
            <person name="Hauser L."/>
            <person name="Kyrpides N."/>
            <person name="Mikhailova N."/>
            <person name="Sorokin D.Y."/>
            <person name="Muyzer G."/>
            <person name="Woyke T."/>
        </authorList>
    </citation>
    <scope>NUCLEOTIDE SEQUENCE [LARGE SCALE GENOMIC DNA]</scope>
    <source>
        <strain evidence="7">DSM 19089 / UNIQEM U267 / AHT2</strain>
    </source>
</reference>
<dbReference type="Proteomes" id="UP000001508">
    <property type="component" value="Chromosome"/>
</dbReference>
<feature type="transmembrane region" description="Helical" evidence="4">
    <location>
        <begin position="306"/>
        <end position="323"/>
    </location>
</feature>
<evidence type="ECO:0000256" key="4">
    <source>
        <dbReference type="SAM" id="Phobius"/>
    </source>
</evidence>
<dbReference type="SUPFAM" id="SSF53448">
    <property type="entry name" value="Nucleotide-diphospho-sugar transferases"/>
    <property type="match status" value="1"/>
</dbReference>
<dbReference type="STRING" id="589865.DaAHT2_2409"/>